<dbReference type="RefSeq" id="WP_190578338.1">
    <property type="nucleotide sequence ID" value="NZ_CAWPQU010000008.1"/>
</dbReference>
<dbReference type="Proteomes" id="UP000618445">
    <property type="component" value="Unassembled WGS sequence"/>
</dbReference>
<accession>A0ABR8CAW6</accession>
<keyword evidence="2" id="KW-1185">Reference proteome</keyword>
<dbReference type="InterPro" id="IPR025355">
    <property type="entry name" value="DUF4259"/>
</dbReference>
<gene>
    <name evidence="1" type="ORF">H6G05_11650</name>
</gene>
<dbReference type="EMBL" id="JACJQY010000016">
    <property type="protein sequence ID" value="MBD2317496.1"/>
    <property type="molecule type" value="Genomic_DNA"/>
</dbReference>
<protein>
    <submittedName>
        <fullName evidence="1">DUF4259 domain-containing protein</fullName>
    </submittedName>
</protein>
<comment type="caution">
    <text evidence="1">The sequence shown here is derived from an EMBL/GenBank/DDBJ whole genome shotgun (WGS) entry which is preliminary data.</text>
</comment>
<organism evidence="1 2">
    <name type="scientific">Phormidium tenue FACHB-1050</name>
    <dbReference type="NCBI Taxonomy" id="2692857"/>
    <lineage>
        <taxon>Bacteria</taxon>
        <taxon>Bacillati</taxon>
        <taxon>Cyanobacteriota</taxon>
        <taxon>Cyanophyceae</taxon>
        <taxon>Oscillatoriophycideae</taxon>
        <taxon>Oscillatoriales</taxon>
        <taxon>Oscillatoriaceae</taxon>
        <taxon>Phormidium</taxon>
    </lineage>
</organism>
<sequence length="136" mass="15131">MGTWAVDSFGNDDACDWTYELEKAKDLSPVEDALNAVLNSGDDGVEATEATEAIAAIEVIARLQGNWGERSAYSERLDNWVEANQIQPSTDLVQKAHLAIKCILAENSELHELWQDTEDYVAWLASIAELKHRVKL</sequence>
<proteinExistence type="predicted"/>
<evidence type="ECO:0000313" key="2">
    <source>
        <dbReference type="Proteomes" id="UP000618445"/>
    </source>
</evidence>
<reference evidence="1 2" key="1">
    <citation type="journal article" date="2020" name="ISME J.">
        <title>Comparative genomics reveals insights into cyanobacterial evolution and habitat adaptation.</title>
        <authorList>
            <person name="Chen M.Y."/>
            <person name="Teng W.K."/>
            <person name="Zhao L."/>
            <person name="Hu C.X."/>
            <person name="Zhou Y.K."/>
            <person name="Han B.P."/>
            <person name="Song L.R."/>
            <person name="Shu W.S."/>
        </authorList>
    </citation>
    <scope>NUCLEOTIDE SEQUENCE [LARGE SCALE GENOMIC DNA]</scope>
    <source>
        <strain evidence="1 2">FACHB-1050</strain>
    </source>
</reference>
<name>A0ABR8CAW6_9CYAN</name>
<evidence type="ECO:0000313" key="1">
    <source>
        <dbReference type="EMBL" id="MBD2317496.1"/>
    </source>
</evidence>
<dbReference type="Pfam" id="PF14078">
    <property type="entry name" value="DUF4259"/>
    <property type="match status" value="1"/>
</dbReference>